<dbReference type="CDD" id="cd14789">
    <property type="entry name" value="Tiki"/>
    <property type="match status" value="1"/>
</dbReference>
<dbReference type="PANTHER" id="PTHR40590:SF1">
    <property type="entry name" value="CYTOPLASMIC PROTEIN"/>
    <property type="match status" value="1"/>
</dbReference>
<keyword evidence="3" id="KW-1185">Reference proteome</keyword>
<dbReference type="AlphaFoldDB" id="A0A8J3B2R4"/>
<accession>A0A8J3B2R4</accession>
<evidence type="ECO:0000313" key="3">
    <source>
        <dbReference type="Proteomes" id="UP000627205"/>
    </source>
</evidence>
<protein>
    <recommendedName>
        <fullName evidence="4">TraB/GumN family protein</fullName>
    </recommendedName>
</protein>
<dbReference type="RefSeq" id="WP_188419850.1">
    <property type="nucleotide sequence ID" value="NZ_BMDP01000001.1"/>
</dbReference>
<reference evidence="2" key="1">
    <citation type="journal article" date="2014" name="Int. J. Syst. Evol. Microbiol.">
        <title>Complete genome sequence of Corynebacterium casei LMG S-19264T (=DSM 44701T), isolated from a smear-ripened cheese.</title>
        <authorList>
            <consortium name="US DOE Joint Genome Institute (JGI-PGF)"/>
            <person name="Walter F."/>
            <person name="Albersmeier A."/>
            <person name="Kalinowski J."/>
            <person name="Ruckert C."/>
        </authorList>
    </citation>
    <scope>NUCLEOTIDE SEQUENCE</scope>
    <source>
        <strain evidence="2">CCM 7664</strain>
    </source>
</reference>
<feature type="signal peptide" evidence="1">
    <location>
        <begin position="1"/>
        <end position="29"/>
    </location>
</feature>
<dbReference type="PANTHER" id="PTHR40590">
    <property type="entry name" value="CYTOPLASMIC PROTEIN-RELATED"/>
    <property type="match status" value="1"/>
</dbReference>
<proteinExistence type="predicted"/>
<evidence type="ECO:0000256" key="1">
    <source>
        <dbReference type="SAM" id="SignalP"/>
    </source>
</evidence>
<sequence>MRRFTDFVATLVVAILLQLASLYTASAHADAVHAPVSSAPQDAAKAPIPLRGTLYRVEHNGHTCYLFGTVHVGQAAFYPLEPIVMRALHASNTLAMEIDIRDENAFNQAIIKHGLYTDGTTIADHLTTDRLAKLKAALQQNGIPFERVARMKPWMIANLLIVQTMARNGYPTEQGLELYFLSVATKEGKIVRGLETPDYQLSLFNRLDDMQQQEYLEETLQDLNDGSEITQAIELIDAWRHADSAKMLALKQRMLNDGSASSQFIEDILLNQRNPGLADRIAMLLNDDKTSFVAVGMLHLIDGENSIPALLQKRGYQVRKLY</sequence>
<dbReference type="EMBL" id="BMDP01000001">
    <property type="protein sequence ID" value="GGI53835.1"/>
    <property type="molecule type" value="Genomic_DNA"/>
</dbReference>
<dbReference type="Pfam" id="PF01963">
    <property type="entry name" value="TraB_PrgY_gumN"/>
    <property type="match status" value="1"/>
</dbReference>
<keyword evidence="1" id="KW-0732">Signal</keyword>
<organism evidence="2 3">
    <name type="scientific">Oxalicibacterium solurbis</name>
    <dbReference type="NCBI Taxonomy" id="69280"/>
    <lineage>
        <taxon>Bacteria</taxon>
        <taxon>Pseudomonadati</taxon>
        <taxon>Pseudomonadota</taxon>
        <taxon>Betaproteobacteria</taxon>
        <taxon>Burkholderiales</taxon>
        <taxon>Oxalobacteraceae</taxon>
        <taxon>Oxalicibacterium</taxon>
    </lineage>
</organism>
<evidence type="ECO:0000313" key="2">
    <source>
        <dbReference type="EMBL" id="GGI53835.1"/>
    </source>
</evidence>
<feature type="chain" id="PRO_5035197149" description="TraB/GumN family protein" evidence="1">
    <location>
        <begin position="30"/>
        <end position="322"/>
    </location>
</feature>
<name>A0A8J3B2R4_9BURK</name>
<comment type="caution">
    <text evidence="2">The sequence shown here is derived from an EMBL/GenBank/DDBJ whole genome shotgun (WGS) entry which is preliminary data.</text>
</comment>
<dbReference type="InterPro" id="IPR002816">
    <property type="entry name" value="TraB/PrgY/GumN_fam"/>
</dbReference>
<gene>
    <name evidence="2" type="ORF">GCM10011430_10090</name>
</gene>
<evidence type="ECO:0008006" key="4">
    <source>
        <dbReference type="Google" id="ProtNLM"/>
    </source>
</evidence>
<dbReference type="Proteomes" id="UP000627205">
    <property type="component" value="Unassembled WGS sequence"/>
</dbReference>
<reference evidence="2" key="2">
    <citation type="submission" date="2020-09" db="EMBL/GenBank/DDBJ databases">
        <authorList>
            <person name="Sun Q."/>
            <person name="Sedlacek I."/>
        </authorList>
    </citation>
    <scope>NUCLEOTIDE SEQUENCE</scope>
    <source>
        <strain evidence="2">CCM 7664</strain>
    </source>
</reference>
<dbReference type="InterPro" id="IPR047111">
    <property type="entry name" value="YbaP-like"/>
</dbReference>